<reference evidence="1" key="2">
    <citation type="submission" date="2018-05" db="EMBL/GenBank/DDBJ databases">
        <title>OgluRS3 (Oryza glumaepatula Reference Sequence Version 3).</title>
        <authorList>
            <person name="Zhang J."/>
            <person name="Kudrna D."/>
            <person name="Lee S."/>
            <person name="Talag J."/>
            <person name="Welchert J."/>
            <person name="Wing R.A."/>
        </authorList>
    </citation>
    <scope>NUCLEOTIDE SEQUENCE [LARGE SCALE GENOMIC DNA]</scope>
</reference>
<organism evidence="1">
    <name type="scientific">Oryza glumipatula</name>
    <dbReference type="NCBI Taxonomy" id="40148"/>
    <lineage>
        <taxon>Eukaryota</taxon>
        <taxon>Viridiplantae</taxon>
        <taxon>Streptophyta</taxon>
        <taxon>Embryophyta</taxon>
        <taxon>Tracheophyta</taxon>
        <taxon>Spermatophyta</taxon>
        <taxon>Magnoliopsida</taxon>
        <taxon>Liliopsida</taxon>
        <taxon>Poales</taxon>
        <taxon>Poaceae</taxon>
        <taxon>BOP clade</taxon>
        <taxon>Oryzoideae</taxon>
        <taxon>Oryzeae</taxon>
        <taxon>Oryzinae</taxon>
        <taxon>Oryza</taxon>
    </lineage>
</organism>
<dbReference type="Proteomes" id="UP000026961">
    <property type="component" value="Chromosome 6"/>
</dbReference>
<dbReference type="Gramene" id="OGLUM06G25840.1">
    <property type="protein sequence ID" value="OGLUM06G25840.1"/>
    <property type="gene ID" value="OGLUM06G25840"/>
</dbReference>
<dbReference type="EnsemblPlants" id="OGLUM06G25840.1">
    <property type="protein sequence ID" value="OGLUM06G25840.1"/>
    <property type="gene ID" value="OGLUM06G25840"/>
</dbReference>
<dbReference type="HOGENOM" id="CLU_2871313_0_0_1"/>
<evidence type="ECO:0000313" key="1">
    <source>
        <dbReference type="EnsemblPlants" id="OGLUM06G25840.1"/>
    </source>
</evidence>
<sequence length="64" mass="6994">MALHLQSIGPLARFRLSTHTYQGQPGLFGTISSHDWAGRPKYIATAAMVPAGRRSPTVHRLGPR</sequence>
<keyword evidence="2" id="KW-1185">Reference proteome</keyword>
<evidence type="ECO:0000313" key="2">
    <source>
        <dbReference type="Proteomes" id="UP000026961"/>
    </source>
</evidence>
<name>A0A0E0AD73_9ORYZ</name>
<accession>A0A0E0AD73</accession>
<reference evidence="1" key="1">
    <citation type="submission" date="2015-04" db="UniProtKB">
        <authorList>
            <consortium name="EnsemblPlants"/>
        </authorList>
    </citation>
    <scope>IDENTIFICATION</scope>
</reference>
<dbReference type="AlphaFoldDB" id="A0A0E0AD73"/>
<protein>
    <submittedName>
        <fullName evidence="1">Uncharacterized protein</fullName>
    </submittedName>
</protein>
<proteinExistence type="predicted"/>